<keyword evidence="2" id="KW-0805">Transcription regulation</keyword>
<feature type="domain" description="Bacterial purine repressor N-terminal" evidence="7">
    <location>
        <begin position="4"/>
        <end position="73"/>
    </location>
</feature>
<evidence type="ECO:0000259" key="7">
    <source>
        <dbReference type="Pfam" id="PF09182"/>
    </source>
</evidence>
<dbReference type="Pfam" id="PF00156">
    <property type="entry name" value="Pribosyltran"/>
    <property type="match status" value="1"/>
</dbReference>
<sequence length="271" mass="30057">MKLKRNERIGALIKILSDHPNEIFTLSYFTDRFYAAKSTISEDIVVAKKLMEDLHLGKIETIAGAAGGVKYMPLISREDSKKFLEEISNKLSDPGRIIPGAFLYMADIIYNPSLVRKMGEIFATQFVEESIDYVVTVETKGIPLAMMTANALNVPLIILRRDSKVTEGSTVSINYVSGSTGKIQTMSVAKRAIKHGANVIIIDDFMKAGGTAKGMTDIIQEFEGHVKGIGVMIATREPKEKLVQDYVPLLILDKVDPICQQILIYPNEKLF</sequence>
<dbReference type="InterPro" id="IPR015265">
    <property type="entry name" value="PuR_N"/>
</dbReference>
<evidence type="ECO:0000256" key="2">
    <source>
        <dbReference type="ARBA" id="ARBA00023015"/>
    </source>
</evidence>
<dbReference type="GO" id="GO:0045982">
    <property type="term" value="P:negative regulation of purine nucleobase metabolic process"/>
    <property type="evidence" value="ECO:0007669"/>
    <property type="project" value="InterPro"/>
</dbReference>
<accession>A0A140L7P9</accession>
<evidence type="ECO:0000256" key="3">
    <source>
        <dbReference type="ARBA" id="ARBA00023125"/>
    </source>
</evidence>
<evidence type="ECO:0000256" key="1">
    <source>
        <dbReference type="ARBA" id="ARBA00011738"/>
    </source>
</evidence>
<evidence type="ECO:0000256" key="4">
    <source>
        <dbReference type="ARBA" id="ARBA00023163"/>
    </source>
</evidence>
<keyword evidence="3" id="KW-0238">DNA-binding</keyword>
<dbReference type="Gene3D" id="1.10.10.10">
    <property type="entry name" value="Winged helix-like DNA-binding domain superfamily/Winged helix DNA-binding domain"/>
    <property type="match status" value="1"/>
</dbReference>
<reference evidence="8 9" key="1">
    <citation type="submission" date="2015-12" db="EMBL/GenBank/DDBJ databases">
        <title>Draft genome sequence of the thermoanaerobe Thermotalea metallivorans, an isolate from the runoff channel of the Great Artesian Basin, Australia.</title>
        <authorList>
            <person name="Patel B.K."/>
        </authorList>
    </citation>
    <scope>NUCLEOTIDE SEQUENCE [LARGE SCALE GENOMIC DNA]</scope>
    <source>
        <strain evidence="8 9">B2-1</strain>
    </source>
</reference>
<keyword evidence="4" id="KW-0804">Transcription</keyword>
<dbReference type="SUPFAM" id="SSF46785">
    <property type="entry name" value="Winged helix' DNA-binding domain"/>
    <property type="match status" value="1"/>
</dbReference>
<protein>
    <submittedName>
        <fullName evidence="8">Pur operon repressor</fullName>
    </submittedName>
</protein>
<dbReference type="Pfam" id="PF09182">
    <property type="entry name" value="PuR_N"/>
    <property type="match status" value="1"/>
</dbReference>
<dbReference type="InterPro" id="IPR029057">
    <property type="entry name" value="PRTase-like"/>
</dbReference>
<dbReference type="SUPFAM" id="SSF53271">
    <property type="entry name" value="PRTase-like"/>
    <property type="match status" value="1"/>
</dbReference>
<dbReference type="PANTHER" id="PTHR43864">
    <property type="entry name" value="HYPOXANTHINE/GUANINE PHOSPHORIBOSYLTRANSFERASE"/>
    <property type="match status" value="1"/>
</dbReference>
<evidence type="ECO:0000256" key="5">
    <source>
        <dbReference type="ARBA" id="ARBA00049656"/>
    </source>
</evidence>
<dbReference type="InterPro" id="IPR010078">
    <property type="entry name" value="PurR_Bsub"/>
</dbReference>
<comment type="caution">
    <text evidence="8">The sequence shown here is derived from an EMBL/GenBank/DDBJ whole genome shotgun (WGS) entry which is preliminary data.</text>
</comment>
<dbReference type="OrthoDB" id="4213751at2"/>
<dbReference type="InterPro" id="IPR000836">
    <property type="entry name" value="PRTase_dom"/>
</dbReference>
<comment type="subunit">
    <text evidence="1">Homodimer.</text>
</comment>
<dbReference type="RefSeq" id="WP_068555312.1">
    <property type="nucleotide sequence ID" value="NZ_LOEE01000026.1"/>
</dbReference>
<organism evidence="8 9">
    <name type="scientific">Thermotalea metallivorans</name>
    <dbReference type="NCBI Taxonomy" id="520762"/>
    <lineage>
        <taxon>Bacteria</taxon>
        <taxon>Bacillati</taxon>
        <taxon>Bacillota</taxon>
        <taxon>Clostridia</taxon>
        <taxon>Peptostreptococcales</taxon>
        <taxon>Thermotaleaceae</taxon>
        <taxon>Thermotalea</taxon>
    </lineage>
</organism>
<evidence type="ECO:0000313" key="8">
    <source>
        <dbReference type="EMBL" id="KXG76574.1"/>
    </source>
</evidence>
<dbReference type="CDD" id="cd06223">
    <property type="entry name" value="PRTases_typeI"/>
    <property type="match status" value="1"/>
</dbReference>
<dbReference type="PANTHER" id="PTHR43864:SF2">
    <property type="entry name" value="PUR OPERON REPRESSOR"/>
    <property type="match status" value="1"/>
</dbReference>
<evidence type="ECO:0000259" key="6">
    <source>
        <dbReference type="Pfam" id="PF00156"/>
    </source>
</evidence>
<dbReference type="InterPro" id="IPR050118">
    <property type="entry name" value="Pur/Pyrimidine_PRTase"/>
</dbReference>
<dbReference type="GO" id="GO:0003677">
    <property type="term" value="F:DNA binding"/>
    <property type="evidence" value="ECO:0007669"/>
    <property type="project" value="UniProtKB-KW"/>
</dbReference>
<keyword evidence="9" id="KW-1185">Reference proteome</keyword>
<dbReference type="InterPro" id="IPR036388">
    <property type="entry name" value="WH-like_DNA-bd_sf"/>
</dbReference>
<dbReference type="GO" id="GO:0045892">
    <property type="term" value="P:negative regulation of DNA-templated transcription"/>
    <property type="evidence" value="ECO:0007669"/>
    <property type="project" value="InterPro"/>
</dbReference>
<dbReference type="Proteomes" id="UP000070456">
    <property type="component" value="Unassembled WGS sequence"/>
</dbReference>
<name>A0A140L7P9_9FIRM</name>
<proteinExistence type="inferred from homology"/>
<feature type="domain" description="Phosphoribosyltransferase" evidence="6">
    <location>
        <begin position="113"/>
        <end position="242"/>
    </location>
</feature>
<dbReference type="InterPro" id="IPR036390">
    <property type="entry name" value="WH_DNA-bd_sf"/>
</dbReference>
<dbReference type="EMBL" id="LOEE01000026">
    <property type="protein sequence ID" value="KXG76574.1"/>
    <property type="molecule type" value="Genomic_DNA"/>
</dbReference>
<dbReference type="AlphaFoldDB" id="A0A140L7P9"/>
<dbReference type="Gene3D" id="3.40.50.2020">
    <property type="match status" value="1"/>
</dbReference>
<evidence type="ECO:0000313" key="9">
    <source>
        <dbReference type="Proteomes" id="UP000070456"/>
    </source>
</evidence>
<dbReference type="STRING" id="520762.AN619_08990"/>
<dbReference type="NCBIfam" id="TIGR01743">
    <property type="entry name" value="purR_Bsub"/>
    <property type="match status" value="1"/>
</dbReference>
<comment type="similarity">
    <text evidence="5">Belongs to the purine/pyrimidine phosphoribosyltransferase family. PurR subfamily.</text>
</comment>
<gene>
    <name evidence="8" type="primary">purR</name>
    <name evidence="8" type="ORF">AN619_08990</name>
</gene>
<dbReference type="PATRIC" id="fig|520762.4.peg.1002"/>